<sequence>MTVKGRAETIEGESDKIAERKLEVEGSEAEGTLKKRAEGKKAVIIEEEADVIPKEELEVKEAEAEGALKRKAEPGQAKAKVVPKGELGAEDAEAKMTLKRKGETIETESEVIAGKDLEAEDAEAERTLKKKAEGKVAWEQKAKIVKPETEVALEEKAEVKVIPKLREEETEDSEAKGKVLSVIIGSLNETTFGEQGLVTRREEIIAEIKHTPESAPKKEAFVGGDMKKQEMKKEPSVQTGVSDKTETTGDISLHGSTGGSHSS</sequence>
<feature type="region of interest" description="Disordered" evidence="1">
    <location>
        <begin position="64"/>
        <end position="83"/>
    </location>
</feature>
<proteinExistence type="predicted"/>
<evidence type="ECO:0000313" key="3">
    <source>
        <dbReference type="Proteomes" id="UP001474421"/>
    </source>
</evidence>
<dbReference type="Proteomes" id="UP001474421">
    <property type="component" value="Unassembled WGS sequence"/>
</dbReference>
<feature type="region of interest" description="Disordered" evidence="1">
    <location>
        <begin position="1"/>
        <end position="33"/>
    </location>
</feature>
<evidence type="ECO:0000313" key="2">
    <source>
        <dbReference type="EMBL" id="KAK9403680.1"/>
    </source>
</evidence>
<accession>A0AAW1BPJ1</accession>
<name>A0AAW1BPJ1_CROAD</name>
<gene>
    <name evidence="2" type="ORF">NXF25_008507</name>
</gene>
<feature type="region of interest" description="Disordered" evidence="1">
    <location>
        <begin position="210"/>
        <end position="263"/>
    </location>
</feature>
<comment type="caution">
    <text evidence="2">The sequence shown here is derived from an EMBL/GenBank/DDBJ whole genome shotgun (WGS) entry which is preliminary data.</text>
</comment>
<feature type="compositionally biased region" description="Basic and acidic residues" evidence="1">
    <location>
        <begin position="64"/>
        <end position="73"/>
    </location>
</feature>
<reference evidence="2 3" key="1">
    <citation type="journal article" date="2024" name="Proc. Natl. Acad. Sci. U.S.A.">
        <title>The genetic regulatory architecture and epigenomic basis for age-related changes in rattlesnake venom.</title>
        <authorList>
            <person name="Hogan M.P."/>
            <person name="Holding M.L."/>
            <person name="Nystrom G.S."/>
            <person name="Colston T.J."/>
            <person name="Bartlett D.A."/>
            <person name="Mason A.J."/>
            <person name="Ellsworth S.A."/>
            <person name="Rautsaw R.M."/>
            <person name="Lawrence K.C."/>
            <person name="Strickland J.L."/>
            <person name="He B."/>
            <person name="Fraser P."/>
            <person name="Margres M.J."/>
            <person name="Gilbert D.M."/>
            <person name="Gibbs H.L."/>
            <person name="Parkinson C.L."/>
            <person name="Rokyta D.R."/>
        </authorList>
    </citation>
    <scope>NUCLEOTIDE SEQUENCE [LARGE SCALE GENOMIC DNA]</scope>
    <source>
        <strain evidence="2">DRR0105</strain>
    </source>
</reference>
<feature type="compositionally biased region" description="Basic and acidic residues" evidence="1">
    <location>
        <begin position="1"/>
        <end position="24"/>
    </location>
</feature>
<dbReference type="EMBL" id="JAOTOJ010000003">
    <property type="protein sequence ID" value="KAK9403680.1"/>
    <property type="molecule type" value="Genomic_DNA"/>
</dbReference>
<feature type="compositionally biased region" description="Low complexity" evidence="1">
    <location>
        <begin position="252"/>
        <end position="263"/>
    </location>
</feature>
<protein>
    <submittedName>
        <fullName evidence="2">Uncharacterized protein</fullName>
    </submittedName>
</protein>
<dbReference type="AlphaFoldDB" id="A0AAW1BPJ1"/>
<organism evidence="2 3">
    <name type="scientific">Crotalus adamanteus</name>
    <name type="common">Eastern diamondback rattlesnake</name>
    <dbReference type="NCBI Taxonomy" id="8729"/>
    <lineage>
        <taxon>Eukaryota</taxon>
        <taxon>Metazoa</taxon>
        <taxon>Chordata</taxon>
        <taxon>Craniata</taxon>
        <taxon>Vertebrata</taxon>
        <taxon>Euteleostomi</taxon>
        <taxon>Lepidosauria</taxon>
        <taxon>Squamata</taxon>
        <taxon>Bifurcata</taxon>
        <taxon>Unidentata</taxon>
        <taxon>Episquamata</taxon>
        <taxon>Toxicofera</taxon>
        <taxon>Serpentes</taxon>
        <taxon>Colubroidea</taxon>
        <taxon>Viperidae</taxon>
        <taxon>Crotalinae</taxon>
        <taxon>Crotalus</taxon>
    </lineage>
</organism>
<evidence type="ECO:0000256" key="1">
    <source>
        <dbReference type="SAM" id="MobiDB-lite"/>
    </source>
</evidence>
<keyword evidence="3" id="KW-1185">Reference proteome</keyword>
<feature type="compositionally biased region" description="Basic and acidic residues" evidence="1">
    <location>
        <begin position="210"/>
        <end position="235"/>
    </location>
</feature>